<dbReference type="AlphaFoldDB" id="M2QLG4"/>
<keyword evidence="6" id="KW-1185">Reference proteome</keyword>
<dbReference type="PANTHER" id="PTHR43364">
    <property type="entry name" value="NADH-SPECIFIC METHYLGLYOXAL REDUCTASE-RELATED"/>
    <property type="match status" value="1"/>
</dbReference>
<dbReference type="InterPro" id="IPR050523">
    <property type="entry name" value="AKR_Detox_Biosynth"/>
</dbReference>
<evidence type="ECO:0000256" key="3">
    <source>
        <dbReference type="SAM" id="MobiDB-lite"/>
    </source>
</evidence>
<dbReference type="Proteomes" id="UP000016930">
    <property type="component" value="Unassembled WGS sequence"/>
</dbReference>
<evidence type="ECO:0000256" key="2">
    <source>
        <dbReference type="ARBA" id="ARBA00038157"/>
    </source>
</evidence>
<sequence length="398" mass="44482">MSENNSTPENTTAFDPTKAYFAPAPEPRTALGRHRQLSPLAGVHVSPLALRGLSLGEAWSSFGAGEQTRANCFALLDAFFDAGGNFIDTANSYQNGESEEITGEWMEKRGNREQMIVATKYTGHWNRGKDIQQRTHCVGSNVKSLQVSVDASLKKLRTSYIDILYVHDWDFTAGVPEVMNGLHHLVAQGKVLYLGISNAPAWVVTEANTYAKLTAKTPFSIYQGAWSILQRDFEREIIPMARAHGLALSPWNVLEGGKIRTDAEEEAKKQSQEKRRSLFFGNPDWQRTPEERRVCQALEKVAKQVGAKSIRAVAIAYLMQKTAYVFPIIGARKVEQLMENLEALEIILSGEQIRYLESILSFDVGFPNKLIGNGTAYSFEHLTAAQFDRWPMQQAIRP</sequence>
<evidence type="ECO:0000313" key="5">
    <source>
        <dbReference type="EMBL" id="EMD37868.1"/>
    </source>
</evidence>
<dbReference type="EMBL" id="KB445796">
    <property type="protein sequence ID" value="EMD37868.1"/>
    <property type="molecule type" value="Genomic_DNA"/>
</dbReference>
<dbReference type="OrthoDB" id="48988at2759"/>
<dbReference type="STRING" id="914234.M2QLG4"/>
<dbReference type="InterPro" id="IPR036812">
    <property type="entry name" value="NAD(P)_OxRdtase_dom_sf"/>
</dbReference>
<comment type="similarity">
    <text evidence="2">Belongs to the aldo/keto reductase family. Aldo/keto reductase 2 subfamily.</text>
</comment>
<gene>
    <name evidence="5" type="ORF">CERSUDRAFT_136772</name>
</gene>
<dbReference type="HOGENOM" id="CLU_023205_2_2_1"/>
<dbReference type="PANTHER" id="PTHR43364:SF7">
    <property type="entry name" value="NADP-DEPENDENT OXIDOREDUCTASE DOMAIN-CONTAINING PROTEIN-RELATED"/>
    <property type="match status" value="1"/>
</dbReference>
<keyword evidence="1" id="KW-0521">NADP</keyword>
<evidence type="ECO:0000256" key="1">
    <source>
        <dbReference type="ARBA" id="ARBA00022857"/>
    </source>
</evidence>
<evidence type="ECO:0000313" key="6">
    <source>
        <dbReference type="Proteomes" id="UP000016930"/>
    </source>
</evidence>
<proteinExistence type="inferred from homology"/>
<feature type="region of interest" description="Disordered" evidence="3">
    <location>
        <begin position="1"/>
        <end position="20"/>
    </location>
</feature>
<evidence type="ECO:0000259" key="4">
    <source>
        <dbReference type="Pfam" id="PF00248"/>
    </source>
</evidence>
<accession>M2QLG4</accession>
<feature type="compositionally biased region" description="Polar residues" evidence="3">
    <location>
        <begin position="1"/>
        <end position="14"/>
    </location>
</feature>
<name>M2QLG4_CERS8</name>
<protein>
    <recommendedName>
        <fullName evidence="4">NADP-dependent oxidoreductase domain-containing protein</fullName>
    </recommendedName>
</protein>
<feature type="non-terminal residue" evidence="5">
    <location>
        <position position="1"/>
    </location>
</feature>
<dbReference type="Pfam" id="PF00248">
    <property type="entry name" value="Aldo_ket_red"/>
    <property type="match status" value="1"/>
</dbReference>
<dbReference type="InterPro" id="IPR023210">
    <property type="entry name" value="NADP_OxRdtase_dom"/>
</dbReference>
<reference evidence="5 6" key="1">
    <citation type="journal article" date="2012" name="Proc. Natl. Acad. Sci. U.S.A.">
        <title>Comparative genomics of Ceriporiopsis subvermispora and Phanerochaete chrysosporium provide insight into selective ligninolysis.</title>
        <authorList>
            <person name="Fernandez-Fueyo E."/>
            <person name="Ruiz-Duenas F.J."/>
            <person name="Ferreira P."/>
            <person name="Floudas D."/>
            <person name="Hibbett D.S."/>
            <person name="Canessa P."/>
            <person name="Larrondo L.F."/>
            <person name="James T.Y."/>
            <person name="Seelenfreund D."/>
            <person name="Lobos S."/>
            <person name="Polanco R."/>
            <person name="Tello M."/>
            <person name="Honda Y."/>
            <person name="Watanabe T."/>
            <person name="Watanabe T."/>
            <person name="Ryu J.S."/>
            <person name="Kubicek C.P."/>
            <person name="Schmoll M."/>
            <person name="Gaskell J."/>
            <person name="Hammel K.E."/>
            <person name="St John F.J."/>
            <person name="Vanden Wymelenberg A."/>
            <person name="Sabat G."/>
            <person name="Splinter BonDurant S."/>
            <person name="Syed K."/>
            <person name="Yadav J.S."/>
            <person name="Doddapaneni H."/>
            <person name="Subramanian V."/>
            <person name="Lavin J.L."/>
            <person name="Oguiza J.A."/>
            <person name="Perez G."/>
            <person name="Pisabarro A.G."/>
            <person name="Ramirez L."/>
            <person name="Santoyo F."/>
            <person name="Master E."/>
            <person name="Coutinho P.M."/>
            <person name="Henrissat B."/>
            <person name="Lombard V."/>
            <person name="Magnuson J.K."/>
            <person name="Kuees U."/>
            <person name="Hori C."/>
            <person name="Igarashi K."/>
            <person name="Samejima M."/>
            <person name="Held B.W."/>
            <person name="Barry K.W."/>
            <person name="LaButti K.M."/>
            <person name="Lapidus A."/>
            <person name="Lindquist E.A."/>
            <person name="Lucas S.M."/>
            <person name="Riley R."/>
            <person name="Salamov A.A."/>
            <person name="Hoffmeister D."/>
            <person name="Schwenk D."/>
            <person name="Hadar Y."/>
            <person name="Yarden O."/>
            <person name="de Vries R.P."/>
            <person name="Wiebenga A."/>
            <person name="Stenlid J."/>
            <person name="Eastwood D."/>
            <person name="Grigoriev I.V."/>
            <person name="Berka R.M."/>
            <person name="Blanchette R.A."/>
            <person name="Kersten P."/>
            <person name="Martinez A.T."/>
            <person name="Vicuna R."/>
            <person name="Cullen D."/>
        </authorList>
    </citation>
    <scope>NUCLEOTIDE SEQUENCE [LARGE SCALE GENOMIC DNA]</scope>
    <source>
        <strain evidence="5 6">B</strain>
    </source>
</reference>
<organism evidence="5 6">
    <name type="scientific">Ceriporiopsis subvermispora (strain B)</name>
    <name type="common">White-rot fungus</name>
    <name type="synonym">Gelatoporia subvermispora</name>
    <dbReference type="NCBI Taxonomy" id="914234"/>
    <lineage>
        <taxon>Eukaryota</taxon>
        <taxon>Fungi</taxon>
        <taxon>Dikarya</taxon>
        <taxon>Basidiomycota</taxon>
        <taxon>Agaricomycotina</taxon>
        <taxon>Agaricomycetes</taxon>
        <taxon>Polyporales</taxon>
        <taxon>Gelatoporiaceae</taxon>
        <taxon>Gelatoporia</taxon>
    </lineage>
</organism>
<dbReference type="Gene3D" id="3.20.20.100">
    <property type="entry name" value="NADP-dependent oxidoreductase domain"/>
    <property type="match status" value="1"/>
</dbReference>
<dbReference type="SUPFAM" id="SSF51430">
    <property type="entry name" value="NAD(P)-linked oxidoreductase"/>
    <property type="match status" value="1"/>
</dbReference>
<feature type="domain" description="NADP-dependent oxidoreductase" evidence="4">
    <location>
        <begin position="60"/>
        <end position="360"/>
    </location>
</feature>